<organism evidence="1 2">
    <name type="scientific">Portunus trituberculatus</name>
    <name type="common">Swimming crab</name>
    <name type="synonym">Neptunus trituberculatus</name>
    <dbReference type="NCBI Taxonomy" id="210409"/>
    <lineage>
        <taxon>Eukaryota</taxon>
        <taxon>Metazoa</taxon>
        <taxon>Ecdysozoa</taxon>
        <taxon>Arthropoda</taxon>
        <taxon>Crustacea</taxon>
        <taxon>Multicrustacea</taxon>
        <taxon>Malacostraca</taxon>
        <taxon>Eumalacostraca</taxon>
        <taxon>Eucarida</taxon>
        <taxon>Decapoda</taxon>
        <taxon>Pleocyemata</taxon>
        <taxon>Brachyura</taxon>
        <taxon>Eubrachyura</taxon>
        <taxon>Portunoidea</taxon>
        <taxon>Portunidae</taxon>
        <taxon>Portuninae</taxon>
        <taxon>Portunus</taxon>
    </lineage>
</organism>
<accession>A0A5B7EUQ5</accession>
<evidence type="ECO:0000313" key="2">
    <source>
        <dbReference type="Proteomes" id="UP000324222"/>
    </source>
</evidence>
<gene>
    <name evidence="1" type="ORF">E2C01_030377</name>
</gene>
<dbReference type="EMBL" id="VSRR010003632">
    <property type="protein sequence ID" value="MPC36908.1"/>
    <property type="molecule type" value="Genomic_DNA"/>
</dbReference>
<protein>
    <submittedName>
        <fullName evidence="1">Uncharacterized protein</fullName>
    </submittedName>
</protein>
<comment type="caution">
    <text evidence="1">The sequence shown here is derived from an EMBL/GenBank/DDBJ whole genome shotgun (WGS) entry which is preliminary data.</text>
</comment>
<dbReference type="AlphaFoldDB" id="A0A5B7EUQ5"/>
<evidence type="ECO:0000313" key="1">
    <source>
        <dbReference type="EMBL" id="MPC36908.1"/>
    </source>
</evidence>
<reference evidence="1 2" key="1">
    <citation type="submission" date="2019-05" db="EMBL/GenBank/DDBJ databases">
        <title>Another draft genome of Portunus trituberculatus and its Hox gene families provides insights of decapod evolution.</title>
        <authorList>
            <person name="Jeong J.-H."/>
            <person name="Song I."/>
            <person name="Kim S."/>
            <person name="Choi T."/>
            <person name="Kim D."/>
            <person name="Ryu S."/>
            <person name="Kim W."/>
        </authorList>
    </citation>
    <scope>NUCLEOTIDE SEQUENCE [LARGE SCALE GENOMIC DNA]</scope>
    <source>
        <tissue evidence="1">Muscle</tissue>
    </source>
</reference>
<proteinExistence type="predicted"/>
<dbReference type="OrthoDB" id="5984937at2759"/>
<keyword evidence="2" id="KW-1185">Reference proteome</keyword>
<name>A0A5B7EUQ5_PORTR</name>
<sequence length="169" mass="18983">MVLDGDLEQHQVHEIIQQEDGTIMEVYYYQPQNEMYGPDHSYHDTIIIQPENMKTEPMEKENCMLREGLTHQSAFVSPAALVSDSLIATAGSSSTSEEDFSHTDLFEQHTGEVGGTHLSMQAPVSKVMASTWMVMVVRTREEVEEPVTEACCTLRMVDARSRSPSITML</sequence>
<dbReference type="Proteomes" id="UP000324222">
    <property type="component" value="Unassembled WGS sequence"/>
</dbReference>